<gene>
    <name evidence="2" type="ORF">QNJ86_12490</name>
</gene>
<sequence length="1536" mass="159269">MATELAAAYLSLVPSLKGAQKSIESQLAGVNLEKTGANMGKSLSSGMGKTLSSGVEKHMANTISDVGKGMSSVFGKVAKIGVGAIASVGGAIVGLAAKGGISRAINIENAQFKFRALGLDVEQTMASCSKAVNGTMYGLDAAATVAASLGASGVEAGDQMTRALKAAAGTATMSGRSMEDIGLIFGKVAATGKLQGDELNQFAESGVNALAALSKHLGKSQAEVRELITKGKIDFQTFSDAMYATFGEAAAGANETFQGAMANVRAALSRVGEKFASPALDSLRRVFVAAIPAIDGASAALGPAVAQFSAFANVVSGRLVRGIEAFAEGIKPIHEFDENGTILSTTVDVLGALSSALDAVFGPGTAERIQTVVSVLGTLAVLGPGLQLVGKGMEIAGSAVDAFSGATGKIGGVVSSFGGFVGKVSGAGLSAIQTFGQSLLHGFIPPGVFDSIASLSSELGYGLRDCKTDLVNAFSGVKQSIADKFNGLGDAINSKLGGVPGKIKGALSNVTSVFGESAKNACDTFRAKLGLGKVADGETSKVSAAFGKVKGAAGTLGRGLTVAAGGVAAVSAGLLGMSMAAAAGGLDLQGMANGLLANMQQLTTGLPIMAQQVATMLPALVQQVVAAMPALTGALITALQSIVTVLPTVLPVIVTGLTDMITQLVPALVEMAPTLLAAGIQLFTALVNSLSEIVPVLIEQLPTLVEQLSSALIANMPALLEAGLALFMALVTAFIEMLPQLIENLPQLIDQVSSTLIGFLPQLGEAAGQLFKALVDAVPKILDALLTAVGELLNNLPGKVEEFIGQMKTAGENLIRGVANGISAGADWVISKITSICSDALGAVKSFFGIASPSKLMTKMGKFITQGLANGVEAAGKLVTKAATKVSVATEKAMSKTSGWAYGYHAAVDYSKGLASGTKLVSDATTSMVGNSADAAERELNQYIDRMIAAYESRVPEVKEASKVLTDAMWGTVYPTIMAEKYARPATGAVYDSMKVIEAAGYTLDSFMAKNNEYANKKAEWDRKLSTEKVTDATKESFAKFQSEYDNWMALTGRLTASYEDMGKWQSMYKMKDSLLTGLDAATTWSDTWDKLTNKAGVVYSQNFVDRVAEGGADFLVALNQIADGSAEEIQAVVDQFDALALAEKEQELAQRSLYVNSQQNLKMKKPKEWMLEFRSICLDVKEALNGNDGLMAAFKATATEVVDFAADLQGLDVSMDAFASGVADYVSKVSDGFNQLTKHGLTGLTEWSRNLKLNIAESQQYADDLEKVFANIDPSIDSEAFRKAIYEGGFEKWGMVVSDLAKASSDEVAAAIKLFNDSVAAANQNAINQFKALSPGAEMLQAAVLGMQDDSIALIEVVGQTAVDAANAAAATVPQWFETGQNLAGGIAQGVESKISAIAASAAAAVRSAIEAARAEAGIHSPSTVMDKTVGQMLGLGAARGIDRTRETVAKALCDLVDVPMRKIRNIQGAIDVEGKRTNPVGVGRAIHNEITLKVEKAEVRNVTDIDKITDSFARKVGMKLNALNMRTMRAGGMA</sequence>
<name>A0ABT7DPZ7_9ACTN</name>
<proteinExistence type="predicted"/>
<dbReference type="Proteomes" id="UP001232750">
    <property type="component" value="Unassembled WGS sequence"/>
</dbReference>
<protein>
    <submittedName>
        <fullName evidence="2">Tape measure protein</fullName>
    </submittedName>
</protein>
<feature type="domain" description="Tape measure protein N-terminal" evidence="1">
    <location>
        <begin position="102"/>
        <end position="275"/>
    </location>
</feature>
<comment type="caution">
    <text evidence="2">The sequence shown here is derived from an EMBL/GenBank/DDBJ whole genome shotgun (WGS) entry which is preliminary data.</text>
</comment>
<reference evidence="2 3" key="1">
    <citation type="submission" date="2023-05" db="EMBL/GenBank/DDBJ databases">
        <title>Gordonibacter KGMB12511T sp. nov., isolated from faeces of healthy Korean.</title>
        <authorList>
            <person name="Kim H.S."/>
            <person name="Kim J.-S."/>
            <person name="Suh M.K."/>
            <person name="Eom M.K."/>
            <person name="Do H.E."/>
            <person name="Lee J.-S."/>
        </authorList>
    </citation>
    <scope>NUCLEOTIDE SEQUENCE [LARGE SCALE GENOMIC DNA]</scope>
    <source>
        <strain evidence="2 3">KGMB12511</strain>
    </source>
</reference>
<evidence type="ECO:0000313" key="2">
    <source>
        <dbReference type="EMBL" id="MDJ1651624.1"/>
    </source>
</evidence>
<dbReference type="InterPro" id="IPR016024">
    <property type="entry name" value="ARM-type_fold"/>
</dbReference>
<dbReference type="RefSeq" id="WP_283832972.1">
    <property type="nucleotide sequence ID" value="NZ_JASJEU010000024.1"/>
</dbReference>
<dbReference type="Pfam" id="PF20155">
    <property type="entry name" value="TMP_3"/>
    <property type="match status" value="1"/>
</dbReference>
<dbReference type="NCBIfam" id="TIGR02675">
    <property type="entry name" value="tape_meas_nterm"/>
    <property type="match status" value="1"/>
</dbReference>
<keyword evidence="3" id="KW-1185">Reference proteome</keyword>
<accession>A0ABT7DPZ7</accession>
<dbReference type="InterPro" id="IPR013491">
    <property type="entry name" value="Tape_meas_N"/>
</dbReference>
<organism evidence="2 3">
    <name type="scientific">Gordonibacter faecis</name>
    <dbReference type="NCBI Taxonomy" id="3047475"/>
    <lineage>
        <taxon>Bacteria</taxon>
        <taxon>Bacillati</taxon>
        <taxon>Actinomycetota</taxon>
        <taxon>Coriobacteriia</taxon>
        <taxon>Eggerthellales</taxon>
        <taxon>Eggerthellaceae</taxon>
        <taxon>Gordonibacter</taxon>
    </lineage>
</organism>
<dbReference type="EMBL" id="JASJEU010000024">
    <property type="protein sequence ID" value="MDJ1651624.1"/>
    <property type="molecule type" value="Genomic_DNA"/>
</dbReference>
<evidence type="ECO:0000313" key="3">
    <source>
        <dbReference type="Proteomes" id="UP001232750"/>
    </source>
</evidence>
<evidence type="ECO:0000259" key="1">
    <source>
        <dbReference type="Pfam" id="PF20155"/>
    </source>
</evidence>
<dbReference type="SUPFAM" id="SSF48371">
    <property type="entry name" value="ARM repeat"/>
    <property type="match status" value="1"/>
</dbReference>